<name>A0A553JLH3_SHEHA</name>
<dbReference type="AlphaFoldDB" id="A0A553JLH3"/>
<keyword evidence="1" id="KW-0472">Membrane</keyword>
<keyword evidence="1" id="KW-0812">Transmembrane</keyword>
<accession>A0A553JLH3</accession>
<reference evidence="3" key="1">
    <citation type="submission" date="2019-07" db="EMBL/GenBank/DDBJ databases">
        <title>Shewanella sp. YLB-08 draft genomic sequence.</title>
        <authorList>
            <person name="Yu L."/>
        </authorList>
    </citation>
    <scope>NUCLEOTIDE SEQUENCE [LARGE SCALE GENOMIC DNA]</scope>
    <source>
        <strain evidence="3">JCM 20706</strain>
    </source>
</reference>
<protein>
    <submittedName>
        <fullName evidence="2">Uncharacterized protein</fullName>
    </submittedName>
</protein>
<keyword evidence="1" id="KW-1133">Transmembrane helix</keyword>
<evidence type="ECO:0000313" key="3">
    <source>
        <dbReference type="Proteomes" id="UP000318126"/>
    </source>
</evidence>
<keyword evidence="3" id="KW-1185">Reference proteome</keyword>
<proteinExistence type="predicted"/>
<evidence type="ECO:0000313" key="2">
    <source>
        <dbReference type="EMBL" id="TRY13302.1"/>
    </source>
</evidence>
<evidence type="ECO:0000256" key="1">
    <source>
        <dbReference type="SAM" id="Phobius"/>
    </source>
</evidence>
<feature type="transmembrane region" description="Helical" evidence="1">
    <location>
        <begin position="17"/>
        <end position="40"/>
    </location>
</feature>
<dbReference type="Proteomes" id="UP000318126">
    <property type="component" value="Unassembled WGS sequence"/>
</dbReference>
<organism evidence="2 3">
    <name type="scientific">Shewanella hanedai</name>
    <name type="common">Alteromonas hanedai</name>
    <dbReference type="NCBI Taxonomy" id="25"/>
    <lineage>
        <taxon>Bacteria</taxon>
        <taxon>Pseudomonadati</taxon>
        <taxon>Pseudomonadota</taxon>
        <taxon>Gammaproteobacteria</taxon>
        <taxon>Alteromonadales</taxon>
        <taxon>Shewanellaceae</taxon>
        <taxon>Shewanella</taxon>
    </lineage>
</organism>
<comment type="caution">
    <text evidence="2">The sequence shown here is derived from an EMBL/GenBank/DDBJ whole genome shotgun (WGS) entry which is preliminary data.</text>
</comment>
<dbReference type="EMBL" id="VKGK01000020">
    <property type="protein sequence ID" value="TRY13302.1"/>
    <property type="molecule type" value="Genomic_DNA"/>
</dbReference>
<gene>
    <name evidence="2" type="ORF">FN961_15765</name>
</gene>
<sequence length="63" mass="7324">MGLLSIQGAKERTKNSWLLFTAFTILANNYLLLSRALYVLNKLFIAVRIKSSKIHKDVRYFSF</sequence>